<feature type="compositionally biased region" description="Pro residues" evidence="1">
    <location>
        <begin position="1"/>
        <end position="11"/>
    </location>
</feature>
<dbReference type="AlphaFoldDB" id="A0AAQ4DFF8"/>
<evidence type="ECO:0000256" key="1">
    <source>
        <dbReference type="SAM" id="MobiDB-lite"/>
    </source>
</evidence>
<gene>
    <name evidence="2" type="ORF">V5799_027532</name>
</gene>
<protein>
    <submittedName>
        <fullName evidence="2">Uncharacterized protein</fullName>
    </submittedName>
</protein>
<keyword evidence="3" id="KW-1185">Reference proteome</keyword>
<organism evidence="2 3">
    <name type="scientific">Amblyomma americanum</name>
    <name type="common">Lone star tick</name>
    <dbReference type="NCBI Taxonomy" id="6943"/>
    <lineage>
        <taxon>Eukaryota</taxon>
        <taxon>Metazoa</taxon>
        <taxon>Ecdysozoa</taxon>
        <taxon>Arthropoda</taxon>
        <taxon>Chelicerata</taxon>
        <taxon>Arachnida</taxon>
        <taxon>Acari</taxon>
        <taxon>Parasitiformes</taxon>
        <taxon>Ixodida</taxon>
        <taxon>Ixodoidea</taxon>
        <taxon>Ixodidae</taxon>
        <taxon>Amblyomminae</taxon>
        <taxon>Amblyomma</taxon>
    </lineage>
</organism>
<reference evidence="2 3" key="1">
    <citation type="journal article" date="2023" name="Arcadia Sci">
        <title>De novo assembly of a long-read Amblyomma americanum tick genome.</title>
        <authorList>
            <person name="Chou S."/>
            <person name="Poskanzer K.E."/>
            <person name="Rollins M."/>
            <person name="Thuy-Boun P.S."/>
        </authorList>
    </citation>
    <scope>NUCLEOTIDE SEQUENCE [LARGE SCALE GENOMIC DNA]</scope>
    <source>
        <strain evidence="2">F_SG_1</strain>
        <tissue evidence="2">Salivary glands</tissue>
    </source>
</reference>
<evidence type="ECO:0000313" key="2">
    <source>
        <dbReference type="EMBL" id="KAK8761198.1"/>
    </source>
</evidence>
<name>A0AAQ4DFF8_AMBAM</name>
<evidence type="ECO:0000313" key="3">
    <source>
        <dbReference type="Proteomes" id="UP001321473"/>
    </source>
</evidence>
<comment type="caution">
    <text evidence="2">The sequence shown here is derived from an EMBL/GenBank/DDBJ whole genome shotgun (WGS) entry which is preliminary data.</text>
</comment>
<feature type="region of interest" description="Disordered" evidence="1">
    <location>
        <begin position="82"/>
        <end position="106"/>
    </location>
</feature>
<accession>A0AAQ4DFF8</accession>
<dbReference type="EMBL" id="JARKHS020031441">
    <property type="protein sequence ID" value="KAK8761198.1"/>
    <property type="molecule type" value="Genomic_DNA"/>
</dbReference>
<proteinExistence type="predicted"/>
<sequence length="119" mass="12341">MTDSIPSPPVLPALRTAPAQGQSVDEDAAVVAALPAHEPPPVPAVAGEESTAVDDDQFYLSPGNPDLVTSYTDEFTVAPPDVEETATSEQPQLTVDASRPTVGVTKNDSLPAEFNVTTV</sequence>
<feature type="region of interest" description="Disordered" evidence="1">
    <location>
        <begin position="1"/>
        <end position="25"/>
    </location>
</feature>
<dbReference type="Proteomes" id="UP001321473">
    <property type="component" value="Unassembled WGS sequence"/>
</dbReference>